<dbReference type="GO" id="GO:0071555">
    <property type="term" value="P:cell wall organization"/>
    <property type="evidence" value="ECO:0007669"/>
    <property type="project" value="UniProtKB-KW"/>
</dbReference>
<keyword evidence="2 3" id="KW-0961">Cell wall biogenesis/degradation</keyword>
<dbReference type="SUPFAM" id="SSF50685">
    <property type="entry name" value="Barwin-like endoglucanases"/>
    <property type="match status" value="1"/>
</dbReference>
<evidence type="ECO:0000256" key="1">
    <source>
        <dbReference type="ARBA" id="ARBA00023239"/>
    </source>
</evidence>
<comment type="function">
    <text evidence="3">Lytic transglycosylase with a strong preference for naked glycan strands that lack stem peptides.</text>
</comment>
<sequence length="125" mass="12847" precursor="true">MGRVAGATLAAAIIFAASGNAASANATATKKPTASSGMASYYGYGGRTANGERHNARALTAAHRSLPFGTKVRVTNTANGRSVVVRINDRGPFIRGRVIDVSTAAAESLGFRQRGVARVDLAVVE</sequence>
<dbReference type="PANTHER" id="PTHR34183:SF8">
    <property type="entry name" value="ENDOLYTIC PEPTIDOGLYCAN TRANSGLYCOSYLASE RLPA-RELATED"/>
    <property type="match status" value="1"/>
</dbReference>
<keyword evidence="3" id="KW-0732">Signal</keyword>
<gene>
    <name evidence="3" type="primary">rlpA</name>
    <name evidence="6" type="ORF">GCM10017653_05570</name>
</gene>
<dbReference type="Proteomes" id="UP001143330">
    <property type="component" value="Unassembled WGS sequence"/>
</dbReference>
<dbReference type="GO" id="GO:0000270">
    <property type="term" value="P:peptidoglycan metabolic process"/>
    <property type="evidence" value="ECO:0007669"/>
    <property type="project" value="UniProtKB-UniRule"/>
</dbReference>
<organism evidence="6 7">
    <name type="scientific">Ancylobacter defluvii</name>
    <dbReference type="NCBI Taxonomy" id="1282440"/>
    <lineage>
        <taxon>Bacteria</taxon>
        <taxon>Pseudomonadati</taxon>
        <taxon>Pseudomonadota</taxon>
        <taxon>Alphaproteobacteria</taxon>
        <taxon>Hyphomicrobiales</taxon>
        <taxon>Xanthobacteraceae</taxon>
        <taxon>Ancylobacter</taxon>
    </lineage>
</organism>
<dbReference type="InterPro" id="IPR036908">
    <property type="entry name" value="RlpA-like_sf"/>
</dbReference>
<dbReference type="Pfam" id="PF03330">
    <property type="entry name" value="DPBB_1"/>
    <property type="match status" value="1"/>
</dbReference>
<evidence type="ECO:0000259" key="5">
    <source>
        <dbReference type="Pfam" id="PF03330"/>
    </source>
</evidence>
<feature type="chain" id="PRO_5041030038" description="Endolytic peptidoglycan transglycosylase RlpA" evidence="3">
    <location>
        <begin position="22"/>
        <end position="125"/>
    </location>
</feature>
<dbReference type="NCBIfam" id="TIGR00413">
    <property type="entry name" value="rlpA"/>
    <property type="match status" value="1"/>
</dbReference>
<evidence type="ECO:0000256" key="2">
    <source>
        <dbReference type="ARBA" id="ARBA00023316"/>
    </source>
</evidence>
<dbReference type="InterPro" id="IPR009009">
    <property type="entry name" value="RlpA-like_DPBB"/>
</dbReference>
<feature type="signal peptide" evidence="3">
    <location>
        <begin position="1"/>
        <end position="21"/>
    </location>
</feature>
<evidence type="ECO:0000313" key="7">
    <source>
        <dbReference type="Proteomes" id="UP001143330"/>
    </source>
</evidence>
<dbReference type="Gene3D" id="2.40.40.10">
    <property type="entry name" value="RlpA-like domain"/>
    <property type="match status" value="1"/>
</dbReference>
<dbReference type="EMBL" id="BSFM01000003">
    <property type="protein sequence ID" value="GLK82488.1"/>
    <property type="molecule type" value="Genomic_DNA"/>
</dbReference>
<dbReference type="InterPro" id="IPR034718">
    <property type="entry name" value="RlpA"/>
</dbReference>
<keyword evidence="7" id="KW-1185">Reference proteome</keyword>
<comment type="caution">
    <text evidence="6">The sequence shown here is derived from an EMBL/GenBank/DDBJ whole genome shotgun (WGS) entry which is preliminary data.</text>
</comment>
<reference evidence="6" key="2">
    <citation type="submission" date="2023-01" db="EMBL/GenBank/DDBJ databases">
        <authorList>
            <person name="Sun Q."/>
            <person name="Evtushenko L."/>
        </authorList>
    </citation>
    <scope>NUCLEOTIDE SEQUENCE</scope>
    <source>
        <strain evidence="6">VKM B-2789</strain>
    </source>
</reference>
<dbReference type="EC" id="4.2.2.-" evidence="3"/>
<dbReference type="CDD" id="cd22268">
    <property type="entry name" value="DPBB_RlpA-like"/>
    <property type="match status" value="1"/>
</dbReference>
<dbReference type="InterPro" id="IPR012997">
    <property type="entry name" value="RplA"/>
</dbReference>
<comment type="similarity">
    <text evidence="3 4">Belongs to the RlpA family.</text>
</comment>
<dbReference type="HAMAP" id="MF_02071">
    <property type="entry name" value="RlpA"/>
    <property type="match status" value="1"/>
</dbReference>
<dbReference type="AlphaFoldDB" id="A0A9W6JU11"/>
<accession>A0A9W6JU11</accession>
<evidence type="ECO:0000313" key="6">
    <source>
        <dbReference type="EMBL" id="GLK82488.1"/>
    </source>
</evidence>
<protein>
    <recommendedName>
        <fullName evidence="3">Endolytic peptidoglycan transglycosylase RlpA</fullName>
        <ecNumber evidence="3">4.2.2.-</ecNumber>
    </recommendedName>
</protein>
<evidence type="ECO:0000256" key="4">
    <source>
        <dbReference type="RuleBase" id="RU003495"/>
    </source>
</evidence>
<reference evidence="6" key="1">
    <citation type="journal article" date="2014" name="Int. J. Syst. Evol. Microbiol.">
        <title>Complete genome sequence of Corynebacterium casei LMG S-19264T (=DSM 44701T), isolated from a smear-ripened cheese.</title>
        <authorList>
            <consortium name="US DOE Joint Genome Institute (JGI-PGF)"/>
            <person name="Walter F."/>
            <person name="Albersmeier A."/>
            <person name="Kalinowski J."/>
            <person name="Ruckert C."/>
        </authorList>
    </citation>
    <scope>NUCLEOTIDE SEQUENCE</scope>
    <source>
        <strain evidence="6">VKM B-2789</strain>
    </source>
</reference>
<feature type="domain" description="RlpA-like protein double-psi beta-barrel" evidence="5">
    <location>
        <begin position="35"/>
        <end position="120"/>
    </location>
</feature>
<name>A0A9W6JU11_9HYPH</name>
<proteinExistence type="inferred from homology"/>
<dbReference type="GO" id="GO:0008932">
    <property type="term" value="F:lytic endotransglycosylase activity"/>
    <property type="evidence" value="ECO:0007669"/>
    <property type="project" value="UniProtKB-UniRule"/>
</dbReference>
<dbReference type="PANTHER" id="PTHR34183">
    <property type="entry name" value="ENDOLYTIC PEPTIDOGLYCAN TRANSGLYCOSYLASE RLPA"/>
    <property type="match status" value="1"/>
</dbReference>
<evidence type="ECO:0000256" key="3">
    <source>
        <dbReference type="HAMAP-Rule" id="MF_02071"/>
    </source>
</evidence>
<keyword evidence="1 3" id="KW-0456">Lyase</keyword>
<dbReference type="RefSeq" id="WP_213363134.1">
    <property type="nucleotide sequence ID" value="NZ_BSFM01000003.1"/>
</dbReference>